<dbReference type="PANTHER" id="PTHR31353">
    <property type="entry name" value="FAM98"/>
    <property type="match status" value="1"/>
</dbReference>
<evidence type="ECO:0000313" key="5">
    <source>
        <dbReference type="RefSeq" id="XP_065661578.1"/>
    </source>
</evidence>
<gene>
    <name evidence="4 5" type="primary">LOC100203807</name>
</gene>
<evidence type="ECO:0000313" key="3">
    <source>
        <dbReference type="Proteomes" id="UP001652625"/>
    </source>
</evidence>
<dbReference type="Pfam" id="PF10239">
    <property type="entry name" value="DUF2465"/>
    <property type="match status" value="1"/>
</dbReference>
<name>A0ABM4CIL1_HYDVU</name>
<evidence type="ECO:0000313" key="4">
    <source>
        <dbReference type="RefSeq" id="XP_065661577.1"/>
    </source>
</evidence>
<dbReference type="PANTHER" id="PTHR31353:SF1">
    <property type="entry name" value="PROTEIN FAM98B"/>
    <property type="match status" value="1"/>
</dbReference>
<feature type="region of interest" description="Disordered" evidence="2">
    <location>
        <begin position="283"/>
        <end position="358"/>
    </location>
</feature>
<dbReference type="RefSeq" id="XP_065661577.1">
    <property type="nucleotide sequence ID" value="XM_065805505.1"/>
</dbReference>
<dbReference type="RefSeq" id="XP_065661578.1">
    <property type="nucleotide sequence ID" value="XM_065805506.1"/>
</dbReference>
<reference evidence="4 5" key="1">
    <citation type="submission" date="2025-05" db="UniProtKB">
        <authorList>
            <consortium name="RefSeq"/>
        </authorList>
    </citation>
    <scope>IDENTIFICATION</scope>
</reference>
<evidence type="ECO:0000256" key="2">
    <source>
        <dbReference type="SAM" id="MobiDB-lite"/>
    </source>
</evidence>
<accession>A0ABM4CIL1</accession>
<comment type="similarity">
    <text evidence="1">Belongs to the FAM98 family.</text>
</comment>
<evidence type="ECO:0000256" key="1">
    <source>
        <dbReference type="ARBA" id="ARBA00007218"/>
    </source>
</evidence>
<organism evidence="3 4">
    <name type="scientific">Hydra vulgaris</name>
    <name type="common">Hydra</name>
    <name type="synonym">Hydra attenuata</name>
    <dbReference type="NCBI Taxonomy" id="6087"/>
    <lineage>
        <taxon>Eukaryota</taxon>
        <taxon>Metazoa</taxon>
        <taxon>Cnidaria</taxon>
        <taxon>Hydrozoa</taxon>
        <taxon>Hydroidolina</taxon>
        <taxon>Anthoathecata</taxon>
        <taxon>Aplanulata</taxon>
        <taxon>Hydridae</taxon>
        <taxon>Hydra</taxon>
    </lineage>
</organism>
<proteinExistence type="inferred from homology"/>
<dbReference type="Proteomes" id="UP001652625">
    <property type="component" value="Chromosome 09"/>
</dbReference>
<keyword evidence="3" id="KW-1185">Reference proteome</keyword>
<sequence>MEHSILEALQSLEYNGELCSYATLKEAVHEKTVPQSFRNLVVWLASHIKMDIDLKENISGDDATFDLDVKGLVRELGCPYTEVIQSNRFDTAESRLFLLDFLVTELQACRMTKDHNQMEHSQENSSILTICVQTIFNVLKISMDTTQPFVAIETSLKKLLSTLPKDYIPPPLLKKSLSQNQWDLVSKINDGLCQEYRLRRELLIKRVDVTIQSFTWTEKMKKKVDEVSESFNSIRSALQPHSLTSIADVLAARTDLCTIERTSSGKTRDSLKCAINKHMIGAVPDRGGRASSIPPPPDMPLFKPRTPDSMADNRGGHQEPVRGSFRGRGGSWRGRGASDSHRGSRGGYSGKEDKIYYS</sequence>
<dbReference type="GeneID" id="100203807"/>
<dbReference type="InterPro" id="IPR018797">
    <property type="entry name" value="FAM98"/>
</dbReference>
<protein>
    <submittedName>
        <fullName evidence="4 5">Protein FAM98A isoform X2</fullName>
    </submittedName>
</protein>